<keyword evidence="2" id="KW-1185">Reference proteome</keyword>
<name>A0A1X2GCY9_9FUNG</name>
<evidence type="ECO:0000313" key="1">
    <source>
        <dbReference type="EMBL" id="ORX50901.1"/>
    </source>
</evidence>
<evidence type="ECO:0000313" key="2">
    <source>
        <dbReference type="Proteomes" id="UP000242146"/>
    </source>
</evidence>
<organism evidence="1 2">
    <name type="scientific">Hesseltinella vesiculosa</name>
    <dbReference type="NCBI Taxonomy" id="101127"/>
    <lineage>
        <taxon>Eukaryota</taxon>
        <taxon>Fungi</taxon>
        <taxon>Fungi incertae sedis</taxon>
        <taxon>Mucoromycota</taxon>
        <taxon>Mucoromycotina</taxon>
        <taxon>Mucoromycetes</taxon>
        <taxon>Mucorales</taxon>
        <taxon>Cunninghamellaceae</taxon>
        <taxon>Hesseltinella</taxon>
    </lineage>
</organism>
<reference evidence="1 2" key="1">
    <citation type="submission" date="2016-07" db="EMBL/GenBank/DDBJ databases">
        <title>Pervasive Adenine N6-methylation of Active Genes in Fungi.</title>
        <authorList>
            <consortium name="DOE Joint Genome Institute"/>
            <person name="Mondo S.J."/>
            <person name="Dannebaum R.O."/>
            <person name="Kuo R.C."/>
            <person name="Labutti K."/>
            <person name="Haridas S."/>
            <person name="Kuo A."/>
            <person name="Salamov A."/>
            <person name="Ahrendt S.R."/>
            <person name="Lipzen A."/>
            <person name="Sullivan W."/>
            <person name="Andreopoulos W.B."/>
            <person name="Clum A."/>
            <person name="Lindquist E."/>
            <person name="Daum C."/>
            <person name="Ramamoorthy G.K."/>
            <person name="Gryganskyi A."/>
            <person name="Culley D."/>
            <person name="Magnuson J.K."/>
            <person name="James T.Y."/>
            <person name="O'Malley M.A."/>
            <person name="Stajich J.E."/>
            <person name="Spatafora J.W."/>
            <person name="Visel A."/>
            <person name="Grigoriev I.V."/>
        </authorList>
    </citation>
    <scope>NUCLEOTIDE SEQUENCE [LARGE SCALE GENOMIC DNA]</scope>
    <source>
        <strain evidence="1 2">NRRL 3301</strain>
    </source>
</reference>
<sequence>MVFNTVIAMEEGAKEKAPLFFGTVNDGEGSPPSLHKLNLEVCAFNHGNLSSYCTCMQNLG</sequence>
<dbReference type="AlphaFoldDB" id="A0A1X2GCY9"/>
<dbReference type="EMBL" id="MCGT01000022">
    <property type="protein sequence ID" value="ORX50901.1"/>
    <property type="molecule type" value="Genomic_DNA"/>
</dbReference>
<proteinExistence type="predicted"/>
<comment type="caution">
    <text evidence="1">The sequence shown here is derived from an EMBL/GenBank/DDBJ whole genome shotgun (WGS) entry which is preliminary data.</text>
</comment>
<protein>
    <submittedName>
        <fullName evidence="1">Uncharacterized protein</fullName>
    </submittedName>
</protein>
<dbReference type="Proteomes" id="UP000242146">
    <property type="component" value="Unassembled WGS sequence"/>
</dbReference>
<accession>A0A1X2GCY9</accession>
<gene>
    <name evidence="1" type="ORF">DM01DRAFT_10251</name>
</gene>